<dbReference type="GO" id="GO:0031177">
    <property type="term" value="F:phosphopantetheine binding"/>
    <property type="evidence" value="ECO:0007669"/>
    <property type="project" value="TreeGrafter"/>
</dbReference>
<dbReference type="Proteomes" id="UP000006753">
    <property type="component" value="Unassembled WGS sequence"/>
</dbReference>
<organism evidence="1 2">
    <name type="scientific">Marssonina brunnea f. sp. multigermtubi (strain MB_m1)</name>
    <name type="common">Marssonina leaf spot fungus</name>
    <dbReference type="NCBI Taxonomy" id="1072389"/>
    <lineage>
        <taxon>Eukaryota</taxon>
        <taxon>Fungi</taxon>
        <taxon>Dikarya</taxon>
        <taxon>Ascomycota</taxon>
        <taxon>Pezizomycotina</taxon>
        <taxon>Leotiomycetes</taxon>
        <taxon>Helotiales</taxon>
        <taxon>Drepanopezizaceae</taxon>
        <taxon>Drepanopeziza</taxon>
    </lineage>
</organism>
<dbReference type="InParanoid" id="K1WP69"/>
<evidence type="ECO:0000313" key="1">
    <source>
        <dbReference type="EMBL" id="EKD14741.1"/>
    </source>
</evidence>
<dbReference type="GO" id="GO:0044550">
    <property type="term" value="P:secondary metabolite biosynthetic process"/>
    <property type="evidence" value="ECO:0007669"/>
    <property type="project" value="TreeGrafter"/>
</dbReference>
<dbReference type="GO" id="GO:0043041">
    <property type="term" value="P:amino acid activation for nonribosomal peptide biosynthetic process"/>
    <property type="evidence" value="ECO:0007669"/>
    <property type="project" value="TreeGrafter"/>
</dbReference>
<evidence type="ECO:0000313" key="2">
    <source>
        <dbReference type="Proteomes" id="UP000006753"/>
    </source>
</evidence>
<dbReference type="PANTHER" id="PTHR45527">
    <property type="entry name" value="NONRIBOSOMAL PEPTIDE SYNTHETASE"/>
    <property type="match status" value="1"/>
</dbReference>
<dbReference type="AlphaFoldDB" id="K1WP69"/>
<dbReference type="SUPFAM" id="SSF52777">
    <property type="entry name" value="CoA-dependent acyltransferases"/>
    <property type="match status" value="1"/>
</dbReference>
<dbReference type="GeneID" id="18762887"/>
<dbReference type="PANTHER" id="PTHR45527:SF12">
    <property type="entry name" value="NONRIBOSOMAL PEPTIDE SYNTHETASE IVOA"/>
    <property type="match status" value="1"/>
</dbReference>
<dbReference type="OrthoDB" id="3545537at2759"/>
<dbReference type="Gene3D" id="3.30.559.30">
    <property type="entry name" value="Nonribosomal peptide synthetase, condensation domain"/>
    <property type="match status" value="1"/>
</dbReference>
<keyword evidence="2" id="KW-1185">Reference proteome</keyword>
<dbReference type="STRING" id="1072389.K1WP69"/>
<sequence length="324" mass="36188">MSQITAASDLEYWMQRLRDKERCTFPILDDGVENASIQAQWVDVKVLDSSLLDAFCRDNELKLSTVFQTAWALVVRSYTDRDDVCFGYCEDSQLIPRHLVIPRESGLRHVLDSVDTSYTRDSNHRSCNLADIEASLNLDEGGLFNTELWFRQRDGDYGLESASVGGSRLNSRSVIGVEVESGPGCSVSLRLRYRHAGLSDGQALNVSSSMEMALLCVLQETHRSVGEQSLFSEHHQRQVKQWDRHPPEEQNLSLHGAMLLLGRVIAKSKAELSGSLSKKQKETAVKANLAIQQYITKKGKAAKELLALKKLSLVLEPKISLSPL</sequence>
<dbReference type="GO" id="GO:0005737">
    <property type="term" value="C:cytoplasm"/>
    <property type="evidence" value="ECO:0007669"/>
    <property type="project" value="TreeGrafter"/>
</dbReference>
<dbReference type="EMBL" id="JH921444">
    <property type="protein sequence ID" value="EKD14741.1"/>
    <property type="molecule type" value="Genomic_DNA"/>
</dbReference>
<proteinExistence type="predicted"/>
<reference evidence="1 2" key="1">
    <citation type="journal article" date="2012" name="BMC Genomics">
        <title>Sequencing the genome of Marssonina brunnea reveals fungus-poplar co-evolution.</title>
        <authorList>
            <person name="Zhu S."/>
            <person name="Cao Y.-Z."/>
            <person name="Jiang C."/>
            <person name="Tan B.-Y."/>
            <person name="Wang Z."/>
            <person name="Feng S."/>
            <person name="Zhang L."/>
            <person name="Su X.-H."/>
            <person name="Brejova B."/>
            <person name="Vinar T."/>
            <person name="Xu M."/>
            <person name="Wang M.-X."/>
            <person name="Zhang S.-G."/>
            <person name="Huang M.-R."/>
            <person name="Wu R."/>
            <person name="Zhou Y."/>
        </authorList>
    </citation>
    <scope>NUCLEOTIDE SEQUENCE [LARGE SCALE GENOMIC DNA]</scope>
    <source>
        <strain evidence="1 2">MB_m1</strain>
    </source>
</reference>
<dbReference type="KEGG" id="mbe:MBM_06952"/>
<accession>K1WP69</accession>
<dbReference type="HOGENOM" id="CLU_858097_0_0_1"/>
<gene>
    <name evidence="1" type="ORF">MBM_06952</name>
</gene>
<name>K1WP69_MARBU</name>
<protein>
    <submittedName>
        <fullName evidence="1">Nonribosomal peptide synthase Pes1</fullName>
    </submittedName>
</protein>